<proteinExistence type="predicted"/>
<evidence type="ECO:0000313" key="2">
    <source>
        <dbReference type="EMBL" id="OOR71015.1"/>
    </source>
</evidence>
<accession>A0A9X6B2X4</accession>
<feature type="region of interest" description="Disordered" evidence="1">
    <location>
        <begin position="105"/>
        <end position="143"/>
    </location>
</feature>
<dbReference type="Pfam" id="PF05119">
    <property type="entry name" value="Terminase_4"/>
    <property type="match status" value="1"/>
</dbReference>
<name>A0A9X6B2X4_BACCE</name>
<feature type="compositionally biased region" description="Polar residues" evidence="1">
    <location>
        <begin position="109"/>
        <end position="127"/>
    </location>
</feature>
<dbReference type="InterPro" id="IPR006448">
    <property type="entry name" value="Phage_term_ssu_P27"/>
</dbReference>
<protein>
    <submittedName>
        <fullName evidence="2">Terminase small subunit</fullName>
    </submittedName>
</protein>
<feature type="region of interest" description="Disordered" evidence="1">
    <location>
        <begin position="63"/>
        <end position="84"/>
    </location>
</feature>
<dbReference type="AlphaFoldDB" id="A0A9X6B2X4"/>
<evidence type="ECO:0000313" key="3">
    <source>
        <dbReference type="Proteomes" id="UP000190641"/>
    </source>
</evidence>
<organism evidence="2 3">
    <name type="scientific">Bacillus cereus</name>
    <dbReference type="NCBI Taxonomy" id="1396"/>
    <lineage>
        <taxon>Bacteria</taxon>
        <taxon>Bacillati</taxon>
        <taxon>Bacillota</taxon>
        <taxon>Bacilli</taxon>
        <taxon>Bacillales</taxon>
        <taxon>Bacillaceae</taxon>
        <taxon>Bacillus</taxon>
        <taxon>Bacillus cereus group</taxon>
    </lineage>
</organism>
<sequence>MKMARMSKKKRLEMLDVARDEERNRIIQLLNEEDNFTPSLEPLIDNYVDAFIIYKTMFEEWKDDGLPPTKTHKNKAGATNEMKHPLAQQVETWNDKKNKMLEALGMTNKGKSVQKTQKNNENIQSNEPQDELAAHREKWRKSK</sequence>
<reference evidence="2 3" key="1">
    <citation type="submission" date="2017-01" db="EMBL/GenBank/DDBJ databases">
        <title>Bacillus cereus isolates.</title>
        <authorList>
            <person name="Beno S.M."/>
        </authorList>
    </citation>
    <scope>NUCLEOTIDE SEQUENCE [LARGE SCALE GENOMIC DNA]</scope>
    <source>
        <strain evidence="2 3">FSL K6-1030</strain>
    </source>
</reference>
<dbReference type="EMBL" id="MUAU01000282">
    <property type="protein sequence ID" value="OOR71015.1"/>
    <property type="molecule type" value="Genomic_DNA"/>
</dbReference>
<dbReference type="Proteomes" id="UP000190641">
    <property type="component" value="Unassembled WGS sequence"/>
</dbReference>
<gene>
    <name evidence="2" type="ORF">BLX06_33190</name>
</gene>
<evidence type="ECO:0000256" key="1">
    <source>
        <dbReference type="SAM" id="MobiDB-lite"/>
    </source>
</evidence>
<comment type="caution">
    <text evidence="2">The sequence shown here is derived from an EMBL/GenBank/DDBJ whole genome shotgun (WGS) entry which is preliminary data.</text>
</comment>